<keyword evidence="4" id="KW-1185">Reference proteome</keyword>
<evidence type="ECO:0000313" key="4">
    <source>
        <dbReference type="Proteomes" id="UP001221757"/>
    </source>
</evidence>
<feature type="transmembrane region" description="Helical" evidence="2">
    <location>
        <begin position="160"/>
        <end position="179"/>
    </location>
</feature>
<organism evidence="3 4">
    <name type="scientific">Mycena rosella</name>
    <name type="common">Pink bonnet</name>
    <name type="synonym">Agaricus rosellus</name>
    <dbReference type="NCBI Taxonomy" id="1033263"/>
    <lineage>
        <taxon>Eukaryota</taxon>
        <taxon>Fungi</taxon>
        <taxon>Dikarya</taxon>
        <taxon>Basidiomycota</taxon>
        <taxon>Agaricomycotina</taxon>
        <taxon>Agaricomycetes</taxon>
        <taxon>Agaricomycetidae</taxon>
        <taxon>Agaricales</taxon>
        <taxon>Marasmiineae</taxon>
        <taxon>Mycenaceae</taxon>
        <taxon>Mycena</taxon>
    </lineage>
</organism>
<reference evidence="3" key="1">
    <citation type="submission" date="2023-03" db="EMBL/GenBank/DDBJ databases">
        <title>Massive genome expansion in bonnet fungi (Mycena s.s.) driven by repeated elements and novel gene families across ecological guilds.</title>
        <authorList>
            <consortium name="Lawrence Berkeley National Laboratory"/>
            <person name="Harder C.B."/>
            <person name="Miyauchi S."/>
            <person name="Viragh M."/>
            <person name="Kuo A."/>
            <person name="Thoen E."/>
            <person name="Andreopoulos B."/>
            <person name="Lu D."/>
            <person name="Skrede I."/>
            <person name="Drula E."/>
            <person name="Henrissat B."/>
            <person name="Morin E."/>
            <person name="Kohler A."/>
            <person name="Barry K."/>
            <person name="LaButti K."/>
            <person name="Morin E."/>
            <person name="Salamov A."/>
            <person name="Lipzen A."/>
            <person name="Mereny Z."/>
            <person name="Hegedus B."/>
            <person name="Baldrian P."/>
            <person name="Stursova M."/>
            <person name="Weitz H."/>
            <person name="Taylor A."/>
            <person name="Grigoriev I.V."/>
            <person name="Nagy L.G."/>
            <person name="Martin F."/>
            <person name="Kauserud H."/>
        </authorList>
    </citation>
    <scope>NUCLEOTIDE SEQUENCE</scope>
    <source>
        <strain evidence="3">CBHHK067</strain>
    </source>
</reference>
<evidence type="ECO:0000256" key="2">
    <source>
        <dbReference type="SAM" id="Phobius"/>
    </source>
</evidence>
<evidence type="ECO:0000256" key="1">
    <source>
        <dbReference type="SAM" id="MobiDB-lite"/>
    </source>
</evidence>
<gene>
    <name evidence="3" type="ORF">B0H17DRAFT_1131703</name>
</gene>
<dbReference type="EMBL" id="JARKIE010000040">
    <property type="protein sequence ID" value="KAJ7694766.1"/>
    <property type="molecule type" value="Genomic_DNA"/>
</dbReference>
<dbReference type="Proteomes" id="UP001221757">
    <property type="component" value="Unassembled WGS sequence"/>
</dbReference>
<name>A0AAD7DMG0_MYCRO</name>
<sequence>MSDIVMQRQSFKDACTTVGSILGRKDSWIAHLIGGQVACVHASAEAKADAAAQHSAASKKRDELDTSGAAAAPQKKQQKDPNQPSLTGFRRNDMPYGPAEKDVLQRQVLRAIVSGGLPLGAFEEHEMKVLIGMFRTTAPAILQGEHCTHLARCGHTYMQLLLGDPWLGLIGILNALLYLPTLS</sequence>
<protein>
    <submittedName>
        <fullName evidence="3">Uncharacterized protein</fullName>
    </submittedName>
</protein>
<accession>A0AAD7DMG0</accession>
<keyword evidence="2" id="KW-1133">Transmembrane helix</keyword>
<keyword evidence="2" id="KW-0472">Membrane</keyword>
<keyword evidence="2" id="KW-0812">Transmembrane</keyword>
<evidence type="ECO:0000313" key="3">
    <source>
        <dbReference type="EMBL" id="KAJ7694766.1"/>
    </source>
</evidence>
<dbReference type="AlphaFoldDB" id="A0AAD7DMG0"/>
<feature type="region of interest" description="Disordered" evidence="1">
    <location>
        <begin position="51"/>
        <end position="95"/>
    </location>
</feature>
<feature type="compositionally biased region" description="Low complexity" evidence="1">
    <location>
        <begin position="69"/>
        <end position="84"/>
    </location>
</feature>
<proteinExistence type="predicted"/>
<comment type="caution">
    <text evidence="3">The sequence shown here is derived from an EMBL/GenBank/DDBJ whole genome shotgun (WGS) entry which is preliminary data.</text>
</comment>